<dbReference type="SMART" id="SM00671">
    <property type="entry name" value="SEL1"/>
    <property type="match status" value="4"/>
</dbReference>
<feature type="region of interest" description="Disordered" evidence="1">
    <location>
        <begin position="914"/>
        <end position="933"/>
    </location>
</feature>
<dbReference type="Pfam" id="PF07714">
    <property type="entry name" value="PK_Tyr_Ser-Thr"/>
    <property type="match status" value="2"/>
</dbReference>
<dbReference type="Gene3D" id="1.25.40.10">
    <property type="entry name" value="Tetratricopeptide repeat domain"/>
    <property type="match status" value="2"/>
</dbReference>
<dbReference type="Gene3D" id="1.10.510.10">
    <property type="entry name" value="Transferase(Phosphotransferase) domain 1"/>
    <property type="match status" value="4"/>
</dbReference>
<dbReference type="Gene3D" id="1.20.930.20">
    <property type="entry name" value="Adaptor protein Cbl, N-terminal domain"/>
    <property type="match status" value="2"/>
</dbReference>
<dbReference type="InterPro" id="IPR001245">
    <property type="entry name" value="Ser-Thr/Tyr_kinase_cat_dom"/>
</dbReference>
<dbReference type="PROSITE" id="PS50011">
    <property type="entry name" value="PROTEIN_KINASE_DOM"/>
    <property type="match status" value="2"/>
</dbReference>
<dbReference type="PANTHER" id="PTHR44329">
    <property type="entry name" value="SERINE/THREONINE-PROTEIN KINASE TNNI3K-RELATED"/>
    <property type="match status" value="1"/>
</dbReference>
<name>A0A9W4SIH8_9GLOM</name>
<dbReference type="InterPro" id="IPR011990">
    <property type="entry name" value="TPR-like_helical_dom_sf"/>
</dbReference>
<dbReference type="Pfam" id="PF08238">
    <property type="entry name" value="Sel1"/>
    <property type="match status" value="6"/>
</dbReference>
<keyword evidence="4" id="KW-1185">Reference proteome</keyword>
<protein>
    <submittedName>
        <fullName evidence="3">1880_t:CDS:1</fullName>
    </submittedName>
</protein>
<dbReference type="InterPro" id="IPR011009">
    <property type="entry name" value="Kinase-like_dom_sf"/>
</dbReference>
<reference evidence="3" key="1">
    <citation type="submission" date="2022-08" db="EMBL/GenBank/DDBJ databases">
        <authorList>
            <person name="Kallberg Y."/>
            <person name="Tangrot J."/>
            <person name="Rosling A."/>
        </authorList>
    </citation>
    <scope>NUCLEOTIDE SEQUENCE</scope>
    <source>
        <strain evidence="3">Wild A</strain>
    </source>
</reference>
<dbReference type="Gene3D" id="3.30.200.20">
    <property type="entry name" value="Phosphorylase Kinase, domain 1"/>
    <property type="match status" value="2"/>
</dbReference>
<gene>
    <name evidence="3" type="ORF">FWILDA_LOCUS4242</name>
</gene>
<feature type="region of interest" description="Disordered" evidence="1">
    <location>
        <begin position="1181"/>
        <end position="1205"/>
    </location>
</feature>
<evidence type="ECO:0000259" key="2">
    <source>
        <dbReference type="PROSITE" id="PS50011"/>
    </source>
</evidence>
<dbReference type="InterPro" id="IPR051681">
    <property type="entry name" value="Ser/Thr_Kinases-Pseudokinases"/>
</dbReference>
<evidence type="ECO:0000313" key="3">
    <source>
        <dbReference type="EMBL" id="CAI2169759.1"/>
    </source>
</evidence>
<comment type="caution">
    <text evidence="3">The sequence shown here is derived from an EMBL/GenBank/DDBJ whole genome shotgun (WGS) entry which is preliminary data.</text>
</comment>
<dbReference type="InterPro" id="IPR036537">
    <property type="entry name" value="Adaptor_Cbl_N_dom_sf"/>
</dbReference>
<sequence length="1381" mass="159830">MDNNNNQHQNKESKNSLDVDSISISTLSPYPSPCPSPSMYPQDDNGDINKMNIANNNCESTKELTSRGSKFRVAVKGAHCIAQSFEEFCPVIKTFFSLGNDILLLYEKAEHNKELCSVLLKRCNCAIAAVNDLIVRKTENKWFFSKNENLILFKEFTKCMKKIKKFIENISHLNKLQKFFQTNDINETFKKLTTEFDAYMNSLQFSMTAETRDDLATIKDDVSQMKDILLHVHGVTDNQQGFLNGMDLVTEKNKEFQKQSKSNSSTNSPEFITNVEAKEPLLNISKYQRTDICPSKRINKRTTYIDCTEVSFKEFSNTTSSEVQTQIEIRRQVNILKELKNSDHIIRFFGVAQEDSKFYLVTEWMEHGNLFEYYTTFKDNMNWETKIRFALDICRGVAYLHECEILHHDIQSTNILVNKNLKARIANFGLSKKFSESTRNISHNLENISVGALLWEIAELKKPHSDLNKSEILGSIRKRIQENYYEPFSDNVPGEWKQIVSTAMEYERDWRSNISVICRQLYKLQNSNTHSRSHSGSNFLNCENEILTPSEDNKVNLSAKNNQSATTVSPSITINILATVDDAIREHKSNNGIKLVAWNSFKYHSMTSVEAKYWVGYYYFYHGEDIPELQSISKKERTKYANEIFKETADKGNSSAQLRYGMHLWQETKNYIEGFKYLQMSADSKDDVAMYIVGKVYWGGIHGIEQDKTRGAEYLKSAALANNSKAKELYNERTTDDCESTKELTSHGNKFRNGVKGAHCIAQSFEEFCPIIKNFISLGNEIVLLYEKAEYNKKFCSILLKRVNSANAAVKDLEIRKTENQQFFSKQENLILFKSFTNCIREIRNFIEDISYLSKLQRIFQTYDINETFNNLSKEFDGYMSNLLVSIALESRNDVATIKDDVKEILKSVHGVSDDNQQKFPQRDGSKENEPLLDGSQYRRTKVCRSKRIEKRTSSKNCTEVSFKEFSNNASSQIQKEVRVQVNILKELKNSDHIIRFFGVAQDDSKFYLVTEWMEHGNLHEYYTKFKENMNWETKKKFALDICRGVAYLHECEILHHDIQSTNILVSQYHKVRIANFGLSKKFSDATRSISHNLENISVGALLWEIAELKKPHSDLHNSEILNKVRKRIRERYYEPFSNDVPHEWKRIVSAAMVYERDWRSHISAICRDLYELTMEHQSDKSRQNSGFSFPNNENEASTPSEDHKVNLSANSNQSAIFSSIFTILSVDDAIHEHKSNNKQVAWNNFKFHSMTSVEAKYWVGYYYYYNGDDIPELQPISEEERTKYAIEIFKETADKGNSSAQLRYGMHLWQKEKNYIEGLKYLKMSADSKDAVAMYIVGKAYWNGINGIEIDKTLGAEYLKRASLNGHTKAKELCNEYEIS</sequence>
<dbReference type="SUPFAM" id="SSF56112">
    <property type="entry name" value="Protein kinase-like (PK-like)"/>
    <property type="match status" value="2"/>
</dbReference>
<feature type="compositionally biased region" description="Polar residues" evidence="1">
    <location>
        <begin position="1184"/>
        <end position="1200"/>
    </location>
</feature>
<evidence type="ECO:0000313" key="4">
    <source>
        <dbReference type="Proteomes" id="UP001153678"/>
    </source>
</evidence>
<dbReference type="EMBL" id="CAMKVN010000620">
    <property type="protein sequence ID" value="CAI2169759.1"/>
    <property type="molecule type" value="Genomic_DNA"/>
</dbReference>
<dbReference type="InterPro" id="IPR006597">
    <property type="entry name" value="Sel1-like"/>
</dbReference>
<dbReference type="GO" id="GO:0005524">
    <property type="term" value="F:ATP binding"/>
    <property type="evidence" value="ECO:0007669"/>
    <property type="project" value="InterPro"/>
</dbReference>
<dbReference type="CDD" id="cd21037">
    <property type="entry name" value="MLKL_NTD"/>
    <property type="match status" value="2"/>
</dbReference>
<feature type="domain" description="Protein kinase" evidence="2">
    <location>
        <begin position="927"/>
        <end position="1174"/>
    </location>
</feature>
<dbReference type="InterPro" id="IPR000719">
    <property type="entry name" value="Prot_kinase_dom"/>
</dbReference>
<dbReference type="SUPFAM" id="SSF81901">
    <property type="entry name" value="HCP-like"/>
    <property type="match status" value="2"/>
</dbReference>
<dbReference type="GO" id="GO:0004674">
    <property type="term" value="F:protein serine/threonine kinase activity"/>
    <property type="evidence" value="ECO:0007669"/>
    <property type="project" value="TreeGrafter"/>
</dbReference>
<dbReference type="Proteomes" id="UP001153678">
    <property type="component" value="Unassembled WGS sequence"/>
</dbReference>
<proteinExistence type="predicted"/>
<evidence type="ECO:0000256" key="1">
    <source>
        <dbReference type="SAM" id="MobiDB-lite"/>
    </source>
</evidence>
<dbReference type="OrthoDB" id="2384430at2759"/>
<dbReference type="InterPro" id="IPR059179">
    <property type="entry name" value="MLKL-like_MCAfunc"/>
</dbReference>
<dbReference type="GO" id="GO:0007166">
    <property type="term" value="P:cell surface receptor signaling pathway"/>
    <property type="evidence" value="ECO:0007669"/>
    <property type="project" value="InterPro"/>
</dbReference>
<dbReference type="InterPro" id="IPR054000">
    <property type="entry name" value="MLKL_N"/>
</dbReference>
<feature type="compositionally biased region" description="Basic and acidic residues" evidence="1">
    <location>
        <begin position="914"/>
        <end position="930"/>
    </location>
</feature>
<feature type="domain" description="Protein kinase" evidence="2">
    <location>
        <begin position="278"/>
        <end position="547"/>
    </location>
</feature>
<organism evidence="3 4">
    <name type="scientific">Funneliformis geosporum</name>
    <dbReference type="NCBI Taxonomy" id="1117311"/>
    <lineage>
        <taxon>Eukaryota</taxon>
        <taxon>Fungi</taxon>
        <taxon>Fungi incertae sedis</taxon>
        <taxon>Mucoromycota</taxon>
        <taxon>Glomeromycotina</taxon>
        <taxon>Glomeromycetes</taxon>
        <taxon>Glomerales</taxon>
        <taxon>Glomeraceae</taxon>
        <taxon>Funneliformis</taxon>
    </lineage>
</organism>
<dbReference type="Pfam" id="PF22215">
    <property type="entry name" value="MLKL_N"/>
    <property type="match status" value="1"/>
</dbReference>
<accession>A0A9W4SIH8</accession>